<keyword evidence="7" id="KW-1185">Reference proteome</keyword>
<feature type="region of interest" description="Disordered" evidence="3">
    <location>
        <begin position="123"/>
        <end position="146"/>
    </location>
</feature>
<comment type="caution">
    <text evidence="6">The sequence shown here is derived from an EMBL/GenBank/DDBJ whole genome shotgun (WGS) entry which is preliminary data.</text>
</comment>
<dbReference type="EMBL" id="JBHRUV010000019">
    <property type="protein sequence ID" value="MFC3265737.1"/>
    <property type="molecule type" value="Genomic_DNA"/>
</dbReference>
<feature type="signal peptide" evidence="4">
    <location>
        <begin position="1"/>
        <end position="27"/>
    </location>
</feature>
<dbReference type="Proteomes" id="UP001595536">
    <property type="component" value="Unassembled WGS sequence"/>
</dbReference>
<evidence type="ECO:0000313" key="6">
    <source>
        <dbReference type="EMBL" id="MFC3265737.1"/>
    </source>
</evidence>
<dbReference type="PANTHER" id="PTHR47235">
    <property type="entry name" value="BLR6548 PROTEIN"/>
    <property type="match status" value="1"/>
</dbReference>
<proteinExistence type="inferred from homology"/>
<evidence type="ECO:0000313" key="7">
    <source>
        <dbReference type="Proteomes" id="UP001595536"/>
    </source>
</evidence>
<evidence type="ECO:0000259" key="5">
    <source>
        <dbReference type="Pfam" id="PF13458"/>
    </source>
</evidence>
<dbReference type="RefSeq" id="WP_376868754.1">
    <property type="nucleotide sequence ID" value="NZ_JBHRUV010000019.1"/>
</dbReference>
<keyword evidence="2 4" id="KW-0732">Signal</keyword>
<gene>
    <name evidence="6" type="ORF">ACFOEX_05100</name>
</gene>
<name>A0ABV7LDX0_9HYPH</name>
<dbReference type="Gene3D" id="3.40.50.2300">
    <property type="match status" value="1"/>
</dbReference>
<dbReference type="PANTHER" id="PTHR47235:SF1">
    <property type="entry name" value="BLR6548 PROTEIN"/>
    <property type="match status" value="1"/>
</dbReference>
<accession>A0ABV7LDX0</accession>
<evidence type="ECO:0000256" key="2">
    <source>
        <dbReference type="ARBA" id="ARBA00022729"/>
    </source>
</evidence>
<dbReference type="InterPro" id="IPR028081">
    <property type="entry name" value="Leu-bd"/>
</dbReference>
<dbReference type="InterPro" id="IPR028082">
    <property type="entry name" value="Peripla_BP_I"/>
</dbReference>
<protein>
    <submittedName>
        <fullName evidence="6">ABC transporter substrate-binding protein</fullName>
    </submittedName>
</protein>
<feature type="domain" description="Leucine-binding protein" evidence="5">
    <location>
        <begin position="39"/>
        <end position="122"/>
    </location>
</feature>
<comment type="similarity">
    <text evidence="1">Belongs to the leucine-binding protein family.</text>
</comment>
<feature type="compositionally biased region" description="Low complexity" evidence="3">
    <location>
        <begin position="134"/>
        <end position="146"/>
    </location>
</feature>
<reference evidence="7" key="1">
    <citation type="journal article" date="2019" name="Int. J. Syst. Evol. Microbiol.">
        <title>The Global Catalogue of Microorganisms (GCM) 10K type strain sequencing project: providing services to taxonomists for standard genome sequencing and annotation.</title>
        <authorList>
            <consortium name="The Broad Institute Genomics Platform"/>
            <consortium name="The Broad Institute Genome Sequencing Center for Infectious Disease"/>
            <person name="Wu L."/>
            <person name="Ma J."/>
        </authorList>
    </citation>
    <scope>NUCLEOTIDE SEQUENCE [LARGE SCALE GENOMIC DNA]</scope>
    <source>
        <strain evidence="7">CCM 7941</strain>
    </source>
</reference>
<evidence type="ECO:0000256" key="4">
    <source>
        <dbReference type="SAM" id="SignalP"/>
    </source>
</evidence>
<feature type="chain" id="PRO_5045416326" evidence="4">
    <location>
        <begin position="28"/>
        <end position="146"/>
    </location>
</feature>
<evidence type="ECO:0000256" key="3">
    <source>
        <dbReference type="SAM" id="MobiDB-lite"/>
    </source>
</evidence>
<dbReference type="SUPFAM" id="SSF53822">
    <property type="entry name" value="Periplasmic binding protein-like I"/>
    <property type="match status" value="1"/>
</dbReference>
<sequence>MTTGMTRRAALLMGLAAPAIISSRALAKGNYDVGADDSEIRIGQTAPYSGPASYLGVTARAETAYFERLNRNGGINGRKVKLLSLDDAYSPPKTVEATRRLVESENVLGMMGSVGTASQARWTTPTARPRRWRPPAGSWSPRTCSA</sequence>
<organism evidence="6 7">
    <name type="scientific">Camelimonas abortus</name>
    <dbReference type="NCBI Taxonomy" id="1017184"/>
    <lineage>
        <taxon>Bacteria</taxon>
        <taxon>Pseudomonadati</taxon>
        <taxon>Pseudomonadota</taxon>
        <taxon>Alphaproteobacteria</taxon>
        <taxon>Hyphomicrobiales</taxon>
        <taxon>Chelatococcaceae</taxon>
        <taxon>Camelimonas</taxon>
    </lineage>
</organism>
<dbReference type="Pfam" id="PF13458">
    <property type="entry name" value="Peripla_BP_6"/>
    <property type="match status" value="1"/>
</dbReference>
<evidence type="ECO:0000256" key="1">
    <source>
        <dbReference type="ARBA" id="ARBA00010062"/>
    </source>
</evidence>